<dbReference type="Proteomes" id="UP000591272">
    <property type="component" value="Unassembled WGS sequence"/>
</dbReference>
<dbReference type="EMBL" id="JACCBT010000001">
    <property type="protein sequence ID" value="NYE14117.1"/>
    <property type="molecule type" value="Genomic_DNA"/>
</dbReference>
<organism evidence="2 3">
    <name type="scientific">Actinomadura citrea</name>
    <dbReference type="NCBI Taxonomy" id="46158"/>
    <lineage>
        <taxon>Bacteria</taxon>
        <taxon>Bacillati</taxon>
        <taxon>Actinomycetota</taxon>
        <taxon>Actinomycetes</taxon>
        <taxon>Streptosporangiales</taxon>
        <taxon>Thermomonosporaceae</taxon>
        <taxon>Actinomadura</taxon>
    </lineage>
</organism>
<dbReference type="Pfam" id="PF14518">
    <property type="entry name" value="Haem_oxygenas_2"/>
    <property type="match status" value="1"/>
</dbReference>
<comment type="caution">
    <text evidence="2">The sequence shown here is derived from an EMBL/GenBank/DDBJ whole genome shotgun (WGS) entry which is preliminary data.</text>
</comment>
<keyword evidence="3" id="KW-1185">Reference proteome</keyword>
<feature type="region of interest" description="Disordered" evidence="1">
    <location>
        <begin position="1"/>
        <end position="35"/>
    </location>
</feature>
<gene>
    <name evidence="2" type="ORF">BJ999_004413</name>
</gene>
<protein>
    <recommendedName>
        <fullName evidence="4">Iron-containing redox enzyme family protein</fullName>
    </recommendedName>
</protein>
<evidence type="ECO:0008006" key="4">
    <source>
        <dbReference type="Google" id="ProtNLM"/>
    </source>
</evidence>
<name>A0A7Y9GCS1_9ACTN</name>
<dbReference type="SMART" id="SM01236">
    <property type="entry name" value="Haem_oxygenase_2"/>
    <property type="match status" value="1"/>
</dbReference>
<dbReference type="AlphaFoldDB" id="A0A7Y9GCS1"/>
<dbReference type="InterPro" id="IPR016084">
    <property type="entry name" value="Haem_Oase-like_multi-hlx"/>
</dbReference>
<sequence length="385" mass="40551">MAGPAPGSASGHGSGPALGPVRARADRAPVLPAPRGPLSRAVAAVLASGPRPGPLHDDPPEIPEIAGLVAEARFCDPYGEDLQLALHTCYELHYQGFAGVDPDWEWDPGLLRLRGAMEAVFLAALRRDAGRAGGPEAARDVQGALEELLVEPVDARGVSHHLRDEGTWGQMREYAALRSVYHLKEADPHAWVIPRLRGRAKAALVAVENDEFGGGRAEMTHQGLYADLLDDLGLDPSYGAYVDAAPAVVLATVNMMSLFGLHRSLRAALVGHFAAAEITTAPSAGRMARALERLGAGPRALLFHTEHIEADAVHEQVLRHEVIGGLLAAEPGLAGDVVLGVRATGLLEDRLGDHLLGCWRAGRSALRRPLAVAMSDARAAAPVAG</sequence>
<dbReference type="Gene3D" id="1.20.910.10">
    <property type="entry name" value="Heme oxygenase-like"/>
    <property type="match status" value="1"/>
</dbReference>
<accession>A0A7Y9GCS1</accession>
<proteinExistence type="predicted"/>
<dbReference type="SUPFAM" id="SSF48613">
    <property type="entry name" value="Heme oxygenase-like"/>
    <property type="match status" value="1"/>
</dbReference>
<evidence type="ECO:0000313" key="2">
    <source>
        <dbReference type="EMBL" id="NYE14117.1"/>
    </source>
</evidence>
<reference evidence="2 3" key="1">
    <citation type="submission" date="2020-07" db="EMBL/GenBank/DDBJ databases">
        <title>Sequencing the genomes of 1000 actinobacteria strains.</title>
        <authorList>
            <person name="Klenk H.-P."/>
        </authorList>
    </citation>
    <scope>NUCLEOTIDE SEQUENCE [LARGE SCALE GENOMIC DNA]</scope>
    <source>
        <strain evidence="2 3">DSM 43461</strain>
    </source>
</reference>
<evidence type="ECO:0000256" key="1">
    <source>
        <dbReference type="SAM" id="MobiDB-lite"/>
    </source>
</evidence>
<evidence type="ECO:0000313" key="3">
    <source>
        <dbReference type="Proteomes" id="UP000591272"/>
    </source>
</evidence>